<accession>A0A7W6IEC7</accession>
<evidence type="ECO:0000256" key="1">
    <source>
        <dbReference type="SAM" id="Phobius"/>
    </source>
</evidence>
<feature type="transmembrane region" description="Helical" evidence="1">
    <location>
        <begin position="49"/>
        <end position="67"/>
    </location>
</feature>
<evidence type="ECO:0000259" key="2">
    <source>
        <dbReference type="Pfam" id="PF03779"/>
    </source>
</evidence>
<proteinExistence type="predicted"/>
<keyword evidence="4" id="KW-1185">Reference proteome</keyword>
<dbReference type="EMBL" id="JACIDC010000004">
    <property type="protein sequence ID" value="MBB4039889.1"/>
    <property type="molecule type" value="Genomic_DNA"/>
</dbReference>
<dbReference type="Proteomes" id="UP000519439">
    <property type="component" value="Unassembled WGS sequence"/>
</dbReference>
<name>A0A7W6IEC7_9HYPH</name>
<protein>
    <recommendedName>
        <fullName evidence="2">SPW repeat-containing integral membrane domain-containing protein</fullName>
    </recommendedName>
</protein>
<feature type="transmembrane region" description="Helical" evidence="1">
    <location>
        <begin position="21"/>
        <end position="43"/>
    </location>
</feature>
<feature type="transmembrane region" description="Helical" evidence="1">
    <location>
        <begin position="104"/>
        <end position="124"/>
    </location>
</feature>
<sequence>MNYSPRIDERKNLDRNRTPQQWTIVEAVNAAMAVMLIVSPWTFRYADASVAMWSAVLIGLLLGATTLTRTIDARDWQGWASLALGAFALLGPWLLGFGEIKNAVGMHVTAGLAVVAMTLIDLWVHYLDQPATPA</sequence>
<dbReference type="Pfam" id="PF03779">
    <property type="entry name" value="SPW"/>
    <property type="match status" value="1"/>
</dbReference>
<reference evidence="3 4" key="1">
    <citation type="submission" date="2020-08" db="EMBL/GenBank/DDBJ databases">
        <title>Genomic Encyclopedia of Type Strains, Phase IV (KMG-IV): sequencing the most valuable type-strain genomes for metagenomic binning, comparative biology and taxonomic classification.</title>
        <authorList>
            <person name="Goeker M."/>
        </authorList>
    </citation>
    <scope>NUCLEOTIDE SEQUENCE [LARGE SCALE GENOMIC DNA]</scope>
    <source>
        <strain evidence="3 4">DSM 15743</strain>
    </source>
</reference>
<dbReference type="AlphaFoldDB" id="A0A7W6IEC7"/>
<comment type="caution">
    <text evidence="3">The sequence shown here is derived from an EMBL/GenBank/DDBJ whole genome shotgun (WGS) entry which is preliminary data.</text>
</comment>
<feature type="transmembrane region" description="Helical" evidence="1">
    <location>
        <begin position="79"/>
        <end position="98"/>
    </location>
</feature>
<organism evidence="3 4">
    <name type="scientific">Microvirga flocculans</name>
    <dbReference type="NCBI Taxonomy" id="217168"/>
    <lineage>
        <taxon>Bacteria</taxon>
        <taxon>Pseudomonadati</taxon>
        <taxon>Pseudomonadota</taxon>
        <taxon>Alphaproteobacteria</taxon>
        <taxon>Hyphomicrobiales</taxon>
        <taxon>Methylobacteriaceae</taxon>
        <taxon>Microvirga</taxon>
    </lineage>
</organism>
<evidence type="ECO:0000313" key="4">
    <source>
        <dbReference type="Proteomes" id="UP000519439"/>
    </source>
</evidence>
<dbReference type="RefSeq" id="WP_027315537.1">
    <property type="nucleotide sequence ID" value="NZ_JACIDC010000004.1"/>
</dbReference>
<keyword evidence="1" id="KW-0812">Transmembrane</keyword>
<dbReference type="InterPro" id="IPR005530">
    <property type="entry name" value="SPW"/>
</dbReference>
<keyword evidence="1" id="KW-1133">Transmembrane helix</keyword>
<keyword evidence="1" id="KW-0472">Membrane</keyword>
<evidence type="ECO:0000313" key="3">
    <source>
        <dbReference type="EMBL" id="MBB4039889.1"/>
    </source>
</evidence>
<gene>
    <name evidence="3" type="ORF">GGR34_001536</name>
</gene>
<feature type="domain" description="SPW repeat-containing integral membrane" evidence="2">
    <location>
        <begin position="26"/>
        <end position="118"/>
    </location>
</feature>